<keyword evidence="1" id="KW-1133">Transmembrane helix</keyword>
<dbReference type="GO" id="GO:0005794">
    <property type="term" value="C:Golgi apparatus"/>
    <property type="evidence" value="ECO:0007669"/>
    <property type="project" value="TreeGrafter"/>
</dbReference>
<dbReference type="PANTHER" id="PTHR34009:SF2">
    <property type="entry name" value="PROTEIN STAR"/>
    <property type="match status" value="1"/>
</dbReference>
<dbReference type="InterPro" id="IPR053202">
    <property type="entry name" value="EGF_Rcpt_Signaling_Reg"/>
</dbReference>
<dbReference type="InterPro" id="IPR006342">
    <property type="entry name" value="FkbM_mtfrase"/>
</dbReference>
<organism evidence="3">
    <name type="scientific">Eutreptiella gymnastica</name>
    <dbReference type="NCBI Taxonomy" id="73025"/>
    <lineage>
        <taxon>Eukaryota</taxon>
        <taxon>Discoba</taxon>
        <taxon>Euglenozoa</taxon>
        <taxon>Euglenida</taxon>
        <taxon>Spirocuta</taxon>
        <taxon>Euglenophyceae</taxon>
        <taxon>Eutreptiales</taxon>
        <taxon>Eutreptiaceae</taxon>
        <taxon>Eutreptiella</taxon>
    </lineage>
</organism>
<dbReference type="GO" id="GO:0031902">
    <property type="term" value="C:late endosome membrane"/>
    <property type="evidence" value="ECO:0007669"/>
    <property type="project" value="TreeGrafter"/>
</dbReference>
<dbReference type="GO" id="GO:0005789">
    <property type="term" value="C:endoplasmic reticulum membrane"/>
    <property type="evidence" value="ECO:0007669"/>
    <property type="project" value="TreeGrafter"/>
</dbReference>
<gene>
    <name evidence="3" type="ORF">EGYM00392_LOCUS26226</name>
</gene>
<dbReference type="GO" id="GO:0005886">
    <property type="term" value="C:plasma membrane"/>
    <property type="evidence" value="ECO:0007669"/>
    <property type="project" value="TreeGrafter"/>
</dbReference>
<keyword evidence="1" id="KW-0812">Transmembrane</keyword>
<dbReference type="InterPro" id="IPR029063">
    <property type="entry name" value="SAM-dependent_MTases_sf"/>
</dbReference>
<dbReference type="GO" id="GO:0016197">
    <property type="term" value="P:endosomal transport"/>
    <property type="evidence" value="ECO:0007669"/>
    <property type="project" value="TreeGrafter"/>
</dbReference>
<dbReference type="AlphaFoldDB" id="A0A7S1NEU1"/>
<dbReference type="PANTHER" id="PTHR34009">
    <property type="entry name" value="PROTEIN STAR"/>
    <property type="match status" value="1"/>
</dbReference>
<protein>
    <recommendedName>
        <fullName evidence="2">Methyltransferase FkbM domain-containing protein</fullName>
    </recommendedName>
</protein>
<evidence type="ECO:0000256" key="1">
    <source>
        <dbReference type="SAM" id="Phobius"/>
    </source>
</evidence>
<evidence type="ECO:0000259" key="2">
    <source>
        <dbReference type="Pfam" id="PF05050"/>
    </source>
</evidence>
<dbReference type="EMBL" id="HBGA01070087">
    <property type="protein sequence ID" value="CAD9015120.1"/>
    <property type="molecule type" value="Transcribed_RNA"/>
</dbReference>
<dbReference type="Pfam" id="PF05050">
    <property type="entry name" value="Methyltransf_21"/>
    <property type="match status" value="1"/>
</dbReference>
<proteinExistence type="predicted"/>
<sequence length="685" mass="77763">MRARPSRDVWLSTPLYWICALLFFWVWLTIVTSHAPWGDFGSLKRLSVVQILGEALPKQNASPDLVHWPNLNSNLNRNSTPDAQFNLLPLNVNIPLDIVDVEDEGTEALVSDAPRRHRHQVWNHTLASLLSSANVSDSRFQRTLYRPLVQQHLVALRRACISSIGVGTFTFQSQYGQDWFVLTNFFWRNAAGPPRPLTYVDIGANHYKLLSNTWFMDRCLGWSGVCVEPNAVLATKLQRLRGCRVFKGCVSALDQNLTFHIPTGWPDVAAMVTEDSGVEGRMKAVVPCVSIPSLLQAHGLDQIDFLSLDVEGHEVYALASLPRLEVMPVSLITMEIERHERSLLQWPLFTRGYVSVTPLVGDSLFARRDYPIPMQLHFPRTLAIGHWYRKFCLKEVARLKHRKRFTGDMNEYCKSIGRPVVPIPLVECILDHKSPLKGPLEPWGQSLHSLQQLRPGRPSTPGVDPACWAMLHDAAAAFTFASMYSQDWFVATNYFHRRPTGFYLEVGARHWREGSDTWFMDQCLGWEGVCVVTSHPQEWTQHRRCKVVQLCPDRGGALDPDPDGCVPADHLRQSPNCTIDFLSVGPLEGLQLLQHSPWGAWHCVEVVLVNQEPGVNYKLLFWPLALRGFVMVATLRGNDVYVLRVPRLVNVSLQWPRGGRARDWLQDEYRRDGFPLSVVEMALNP</sequence>
<accession>A0A7S1NEU1</accession>
<dbReference type="GO" id="GO:0006888">
    <property type="term" value="P:endoplasmic reticulum to Golgi vesicle-mediated transport"/>
    <property type="evidence" value="ECO:0007669"/>
    <property type="project" value="TreeGrafter"/>
</dbReference>
<dbReference type="NCBIfam" id="TIGR01444">
    <property type="entry name" value="fkbM_fam"/>
    <property type="match status" value="1"/>
</dbReference>
<reference evidence="3" key="1">
    <citation type="submission" date="2021-01" db="EMBL/GenBank/DDBJ databases">
        <authorList>
            <person name="Corre E."/>
            <person name="Pelletier E."/>
            <person name="Niang G."/>
            <person name="Scheremetjew M."/>
            <person name="Finn R."/>
            <person name="Kale V."/>
            <person name="Holt S."/>
            <person name="Cochrane G."/>
            <person name="Meng A."/>
            <person name="Brown T."/>
            <person name="Cohen L."/>
        </authorList>
    </citation>
    <scope>NUCLEOTIDE SEQUENCE</scope>
    <source>
        <strain evidence="3">NIES-381</strain>
    </source>
</reference>
<name>A0A7S1NEU1_9EUGL</name>
<evidence type="ECO:0000313" key="3">
    <source>
        <dbReference type="EMBL" id="CAD9015120.1"/>
    </source>
</evidence>
<keyword evidence="1" id="KW-0472">Membrane</keyword>
<dbReference type="SUPFAM" id="SSF53335">
    <property type="entry name" value="S-adenosyl-L-methionine-dependent methyltransferases"/>
    <property type="match status" value="1"/>
</dbReference>
<dbReference type="Gene3D" id="3.40.50.150">
    <property type="entry name" value="Vaccinia Virus protein VP39"/>
    <property type="match status" value="1"/>
</dbReference>
<feature type="domain" description="Methyltransferase FkbM" evidence="2">
    <location>
        <begin position="201"/>
        <end position="320"/>
    </location>
</feature>
<feature type="transmembrane region" description="Helical" evidence="1">
    <location>
        <begin position="9"/>
        <end position="28"/>
    </location>
</feature>